<feature type="domain" description="RNA polymerase sigma factor 70 region 4 type 2" evidence="5">
    <location>
        <begin position="117"/>
        <end position="168"/>
    </location>
</feature>
<reference evidence="6 7" key="1">
    <citation type="submission" date="2020-08" db="EMBL/GenBank/DDBJ databases">
        <title>Genome public.</title>
        <authorList>
            <person name="Liu C."/>
            <person name="Sun Q."/>
        </authorList>
    </citation>
    <scope>NUCLEOTIDE SEQUENCE [LARGE SCALE GENOMIC DNA]</scope>
    <source>
        <strain evidence="6 7">NSJ-36</strain>
    </source>
</reference>
<organism evidence="6 7">
    <name type="scientific">Dorea hominis</name>
    <dbReference type="NCBI Taxonomy" id="2763040"/>
    <lineage>
        <taxon>Bacteria</taxon>
        <taxon>Bacillati</taxon>
        <taxon>Bacillota</taxon>
        <taxon>Clostridia</taxon>
        <taxon>Lachnospirales</taxon>
        <taxon>Lachnospiraceae</taxon>
        <taxon>Dorea</taxon>
    </lineage>
</organism>
<dbReference type="PANTHER" id="PTHR43133">
    <property type="entry name" value="RNA POLYMERASE ECF-TYPE SIGMA FACTO"/>
    <property type="match status" value="1"/>
</dbReference>
<evidence type="ECO:0000256" key="2">
    <source>
        <dbReference type="ARBA" id="ARBA00023015"/>
    </source>
</evidence>
<keyword evidence="4" id="KW-0804">Transcription</keyword>
<evidence type="ECO:0000256" key="4">
    <source>
        <dbReference type="ARBA" id="ARBA00023163"/>
    </source>
</evidence>
<dbReference type="SUPFAM" id="SSF88659">
    <property type="entry name" value="Sigma3 and sigma4 domains of RNA polymerase sigma factors"/>
    <property type="match status" value="1"/>
</dbReference>
<dbReference type="Proteomes" id="UP000647235">
    <property type="component" value="Unassembled WGS sequence"/>
</dbReference>
<comment type="caution">
    <text evidence="6">The sequence shown here is derived from an EMBL/GenBank/DDBJ whole genome shotgun (WGS) entry which is preliminary data.</text>
</comment>
<keyword evidence="3" id="KW-0731">Sigma factor</keyword>
<dbReference type="InterPro" id="IPR013324">
    <property type="entry name" value="RNA_pol_sigma_r3/r4-like"/>
</dbReference>
<dbReference type="Gene3D" id="1.10.1740.10">
    <property type="match status" value="1"/>
</dbReference>
<evidence type="ECO:0000313" key="6">
    <source>
        <dbReference type="EMBL" id="MBC5664049.1"/>
    </source>
</evidence>
<dbReference type="NCBIfam" id="TIGR02937">
    <property type="entry name" value="sigma70-ECF"/>
    <property type="match status" value="1"/>
</dbReference>
<dbReference type="PANTHER" id="PTHR43133:SF60">
    <property type="entry name" value="RNA POLYMERASE SIGMA FACTOR SIGV"/>
    <property type="match status" value="1"/>
</dbReference>
<evidence type="ECO:0000313" key="7">
    <source>
        <dbReference type="Proteomes" id="UP000647235"/>
    </source>
</evidence>
<evidence type="ECO:0000259" key="5">
    <source>
        <dbReference type="Pfam" id="PF08281"/>
    </source>
</evidence>
<keyword evidence="7" id="KW-1185">Reference proteome</keyword>
<name>A0ABR7ERY0_9FIRM</name>
<sequence>MLQVYLNLLDTQEDKEKFEQLYALYKDKMYKVAYQILHNRHDSVIAIIDNLEKIKKINCHETWSYIVTIVKSRAFNIYQRKGKRSEREAREQDYRNYPCEQQESPEDAYLYKDVTTILQELILELPYPKRQILYLHYYMDMTFVEIAKIVELSEENVRQIAARSRQKLEKQLREREITDGNEQNQ</sequence>
<gene>
    <name evidence="6" type="ORF">H8S07_01945</name>
</gene>
<dbReference type="EMBL" id="JACOOY010000002">
    <property type="protein sequence ID" value="MBC5664049.1"/>
    <property type="molecule type" value="Genomic_DNA"/>
</dbReference>
<dbReference type="InterPro" id="IPR039425">
    <property type="entry name" value="RNA_pol_sigma-70-like"/>
</dbReference>
<dbReference type="RefSeq" id="WP_186855320.1">
    <property type="nucleotide sequence ID" value="NZ_JACOOY010000002.1"/>
</dbReference>
<dbReference type="SUPFAM" id="SSF88946">
    <property type="entry name" value="Sigma2 domain of RNA polymerase sigma factors"/>
    <property type="match status" value="1"/>
</dbReference>
<keyword evidence="2" id="KW-0805">Transcription regulation</keyword>
<proteinExistence type="inferred from homology"/>
<accession>A0ABR7ERY0</accession>
<protein>
    <submittedName>
        <fullName evidence="6">Sigma-70 family RNA polymerase sigma factor</fullName>
    </submittedName>
</protein>
<dbReference type="InterPro" id="IPR036388">
    <property type="entry name" value="WH-like_DNA-bd_sf"/>
</dbReference>
<dbReference type="InterPro" id="IPR014284">
    <property type="entry name" value="RNA_pol_sigma-70_dom"/>
</dbReference>
<dbReference type="Pfam" id="PF08281">
    <property type="entry name" value="Sigma70_r4_2"/>
    <property type="match status" value="1"/>
</dbReference>
<evidence type="ECO:0000256" key="1">
    <source>
        <dbReference type="ARBA" id="ARBA00010641"/>
    </source>
</evidence>
<evidence type="ECO:0000256" key="3">
    <source>
        <dbReference type="ARBA" id="ARBA00023082"/>
    </source>
</evidence>
<dbReference type="Gene3D" id="1.10.10.10">
    <property type="entry name" value="Winged helix-like DNA-binding domain superfamily/Winged helix DNA-binding domain"/>
    <property type="match status" value="1"/>
</dbReference>
<comment type="similarity">
    <text evidence="1">Belongs to the sigma-70 factor family. ECF subfamily.</text>
</comment>
<dbReference type="InterPro" id="IPR013325">
    <property type="entry name" value="RNA_pol_sigma_r2"/>
</dbReference>
<dbReference type="InterPro" id="IPR013249">
    <property type="entry name" value="RNA_pol_sigma70_r4_t2"/>
</dbReference>
<dbReference type="CDD" id="cd06171">
    <property type="entry name" value="Sigma70_r4"/>
    <property type="match status" value="1"/>
</dbReference>